<dbReference type="Proteomes" id="UP000298061">
    <property type="component" value="Unassembled WGS sequence"/>
</dbReference>
<reference evidence="2 3" key="1">
    <citation type="submission" date="2019-02" db="EMBL/GenBank/DDBJ databases">
        <title>Genome sequencing of the rare red list fungi Hericium alpestre (H. flagellum).</title>
        <authorList>
            <person name="Buettner E."/>
            <person name="Kellner H."/>
        </authorList>
    </citation>
    <scope>NUCLEOTIDE SEQUENCE [LARGE SCALE GENOMIC DNA]</scope>
    <source>
        <strain evidence="2 3">DSM 108284</strain>
    </source>
</reference>
<evidence type="ECO:0000313" key="2">
    <source>
        <dbReference type="EMBL" id="TFY76950.1"/>
    </source>
</evidence>
<name>A0A4Y9ZRU3_9AGAM</name>
<protein>
    <submittedName>
        <fullName evidence="2">Uncharacterized protein</fullName>
    </submittedName>
</protein>
<organism evidence="2 3">
    <name type="scientific">Hericium alpestre</name>
    <dbReference type="NCBI Taxonomy" id="135208"/>
    <lineage>
        <taxon>Eukaryota</taxon>
        <taxon>Fungi</taxon>
        <taxon>Dikarya</taxon>
        <taxon>Basidiomycota</taxon>
        <taxon>Agaricomycotina</taxon>
        <taxon>Agaricomycetes</taxon>
        <taxon>Russulales</taxon>
        <taxon>Hericiaceae</taxon>
        <taxon>Hericium</taxon>
    </lineage>
</organism>
<evidence type="ECO:0000256" key="1">
    <source>
        <dbReference type="SAM" id="MobiDB-lite"/>
    </source>
</evidence>
<proteinExistence type="predicted"/>
<comment type="caution">
    <text evidence="2">The sequence shown here is derived from an EMBL/GenBank/DDBJ whole genome shotgun (WGS) entry which is preliminary data.</text>
</comment>
<dbReference type="EMBL" id="SFCI01001042">
    <property type="protein sequence ID" value="TFY76950.1"/>
    <property type="molecule type" value="Genomic_DNA"/>
</dbReference>
<feature type="region of interest" description="Disordered" evidence="1">
    <location>
        <begin position="207"/>
        <end position="227"/>
    </location>
</feature>
<accession>A0A4Y9ZRU3</accession>
<evidence type="ECO:0000313" key="3">
    <source>
        <dbReference type="Proteomes" id="UP000298061"/>
    </source>
</evidence>
<dbReference type="AlphaFoldDB" id="A0A4Y9ZRU3"/>
<sequence length="249" mass="28049">MLHGKMLAWEVKEDEAALTPGATCCCAAECRMLRASLGASHTLPTPFLTADDRTRIQRHLAILKALRRSPIPPPPPPSTGRRSLLGREMDAQAARVSPTTSRMSAVPCPELERNNLWDALVVWHDIRWAEICDENPYHSRETAVMSVKNMRRLVDKAHLILGAPHIDSAFIHILITWIHDPSSSATIDSLITVLEVFRTSFFERNGHSRKKQNTRRTSDSSPTRRSRLVQEGLQMYIGPDLMDDDEEPT</sequence>
<gene>
    <name evidence="2" type="ORF">EWM64_g7064</name>
</gene>
<keyword evidence="3" id="KW-1185">Reference proteome</keyword>